<evidence type="ECO:0000313" key="2">
    <source>
        <dbReference type="Proteomes" id="UP000007969"/>
    </source>
</evidence>
<dbReference type="KEGG" id="ckr:CKR_0232"/>
<sequence length="332" mass="38850">MARSRHIPLVMPRELCIIIIKNTSTRQYIPICKSNLAHRSFTNMDNTISIQKAISLSRQIQDHLNKDILKEGQPFIILEKYEWLREVLSLLAKQSNLFESCIVLLENNMEQEAYILARSQFNNMLWISYICNDNDNSRVKEYFYEPHITQLQQLYNIKKYLRSLPEDTPQFEEFSTLDFKVINSTINKIKGILRTEGYTVDNAQKPLKNKSIFELTEKDPLLLGMYLSFYNDASKFEHADISTVKNYRNAVVDDISDSIAFTFELNQSNIALWKSVFKHTLTILFQSINTLYTRIKSQDKHLFDFKQYEEADFCSIIVNIKMASDIVDSISE</sequence>
<dbReference type="Proteomes" id="UP000007969">
    <property type="component" value="Chromosome"/>
</dbReference>
<name>B9DYF8_CLOK1</name>
<gene>
    <name evidence="1" type="ordered locus">CKR_0232</name>
</gene>
<proteinExistence type="predicted"/>
<dbReference type="AlphaFoldDB" id="B9DYF8"/>
<dbReference type="InterPro" id="IPR043733">
    <property type="entry name" value="DUF5677"/>
</dbReference>
<reference evidence="2" key="1">
    <citation type="submission" date="2005-09" db="EMBL/GenBank/DDBJ databases">
        <title>Complete genome sequence of Clostridium kluyveri and comparative genomics of Clostridia species.</title>
        <authorList>
            <person name="Inui M."/>
            <person name="Nonaka H."/>
            <person name="Shinoda Y."/>
            <person name="Ikenaga Y."/>
            <person name="Abe M."/>
            <person name="Naito K."/>
            <person name="Vertes A.A."/>
            <person name="Yukawa H."/>
        </authorList>
    </citation>
    <scope>NUCLEOTIDE SEQUENCE [LARGE SCALE GENOMIC DNA]</scope>
    <source>
        <strain evidence="2">NBRC 12016</strain>
    </source>
</reference>
<dbReference type="EMBL" id="AP009049">
    <property type="protein sequence ID" value="BAH05283.1"/>
    <property type="molecule type" value="Genomic_DNA"/>
</dbReference>
<protein>
    <submittedName>
        <fullName evidence="1">Uncharacterized protein</fullName>
    </submittedName>
</protein>
<dbReference type="Pfam" id="PF18928">
    <property type="entry name" value="DUF5677"/>
    <property type="match status" value="1"/>
</dbReference>
<dbReference type="HOGENOM" id="CLU_836019_0_0_9"/>
<evidence type="ECO:0000313" key="1">
    <source>
        <dbReference type="EMBL" id="BAH05283.1"/>
    </source>
</evidence>
<organism evidence="1 2">
    <name type="scientific">Clostridium kluyveri (strain NBRC 12016)</name>
    <dbReference type="NCBI Taxonomy" id="583346"/>
    <lineage>
        <taxon>Bacteria</taxon>
        <taxon>Bacillati</taxon>
        <taxon>Bacillota</taxon>
        <taxon>Clostridia</taxon>
        <taxon>Eubacteriales</taxon>
        <taxon>Clostridiaceae</taxon>
        <taxon>Clostridium</taxon>
    </lineage>
</organism>
<accession>B9DYF8</accession>